<accession>A0A9P4U838</accession>
<dbReference type="Proteomes" id="UP000799764">
    <property type="component" value="Unassembled WGS sequence"/>
</dbReference>
<evidence type="ECO:0000313" key="2">
    <source>
        <dbReference type="EMBL" id="KAF2439793.1"/>
    </source>
</evidence>
<gene>
    <name evidence="2" type="ORF">P171DRAFT_111572</name>
</gene>
<name>A0A9P4U838_9PLEO</name>
<dbReference type="EMBL" id="MU001508">
    <property type="protein sequence ID" value="KAF2439793.1"/>
    <property type="molecule type" value="Genomic_DNA"/>
</dbReference>
<comment type="caution">
    <text evidence="2">The sequence shown here is derived from an EMBL/GenBank/DDBJ whole genome shotgun (WGS) entry which is preliminary data.</text>
</comment>
<evidence type="ECO:0008006" key="4">
    <source>
        <dbReference type="Google" id="ProtNLM"/>
    </source>
</evidence>
<feature type="chain" id="PRO_5040306918" description="Ig-like domain-containing protein" evidence="1">
    <location>
        <begin position="25"/>
        <end position="174"/>
    </location>
</feature>
<evidence type="ECO:0000313" key="3">
    <source>
        <dbReference type="Proteomes" id="UP000799764"/>
    </source>
</evidence>
<proteinExistence type="predicted"/>
<keyword evidence="3" id="KW-1185">Reference proteome</keyword>
<keyword evidence="1" id="KW-0732">Signal</keyword>
<sequence>MITVAIKMLSLLFTLASFIMTAMSAPSSQAPNSHHLNCTFSLRVTEACHLATTPSLSTSAALTTVLSPWGNDITNATEGVNIDAAPLSIDARSPQENIAGTLDIERPNNTKVEFRWTYGPSGGRPVTERWSEDTAGTEGRYGCAVRQDWDAPGTRCDGAHPTDERVSGGSVVMC</sequence>
<dbReference type="AlphaFoldDB" id="A0A9P4U838"/>
<reference evidence="2" key="1">
    <citation type="journal article" date="2020" name="Stud. Mycol.">
        <title>101 Dothideomycetes genomes: a test case for predicting lifestyles and emergence of pathogens.</title>
        <authorList>
            <person name="Haridas S."/>
            <person name="Albert R."/>
            <person name="Binder M."/>
            <person name="Bloem J."/>
            <person name="Labutti K."/>
            <person name="Salamov A."/>
            <person name="Andreopoulos B."/>
            <person name="Baker S."/>
            <person name="Barry K."/>
            <person name="Bills G."/>
            <person name="Bluhm B."/>
            <person name="Cannon C."/>
            <person name="Castanera R."/>
            <person name="Culley D."/>
            <person name="Daum C."/>
            <person name="Ezra D."/>
            <person name="Gonzalez J."/>
            <person name="Henrissat B."/>
            <person name="Kuo A."/>
            <person name="Liang C."/>
            <person name="Lipzen A."/>
            <person name="Lutzoni F."/>
            <person name="Magnuson J."/>
            <person name="Mondo S."/>
            <person name="Nolan M."/>
            <person name="Ohm R."/>
            <person name="Pangilinan J."/>
            <person name="Park H.-J."/>
            <person name="Ramirez L."/>
            <person name="Alfaro M."/>
            <person name="Sun H."/>
            <person name="Tritt A."/>
            <person name="Yoshinaga Y."/>
            <person name="Zwiers L.-H."/>
            <person name="Turgeon B."/>
            <person name="Goodwin S."/>
            <person name="Spatafora J."/>
            <person name="Crous P."/>
            <person name="Grigoriev I."/>
        </authorList>
    </citation>
    <scope>NUCLEOTIDE SEQUENCE</scope>
    <source>
        <strain evidence="2">CBS 690.94</strain>
    </source>
</reference>
<feature type="signal peptide" evidence="1">
    <location>
        <begin position="1"/>
        <end position="24"/>
    </location>
</feature>
<organism evidence="2 3">
    <name type="scientific">Karstenula rhodostoma CBS 690.94</name>
    <dbReference type="NCBI Taxonomy" id="1392251"/>
    <lineage>
        <taxon>Eukaryota</taxon>
        <taxon>Fungi</taxon>
        <taxon>Dikarya</taxon>
        <taxon>Ascomycota</taxon>
        <taxon>Pezizomycotina</taxon>
        <taxon>Dothideomycetes</taxon>
        <taxon>Pleosporomycetidae</taxon>
        <taxon>Pleosporales</taxon>
        <taxon>Massarineae</taxon>
        <taxon>Didymosphaeriaceae</taxon>
        <taxon>Karstenula</taxon>
    </lineage>
</organism>
<dbReference type="OrthoDB" id="3789253at2759"/>
<protein>
    <recommendedName>
        <fullName evidence="4">Ig-like domain-containing protein</fullName>
    </recommendedName>
</protein>
<evidence type="ECO:0000256" key="1">
    <source>
        <dbReference type="SAM" id="SignalP"/>
    </source>
</evidence>